<dbReference type="PANTHER" id="PTHR16560:SF2">
    <property type="entry name" value="ALPHA-2-MACROGLOBULIN RECEPTOR-ASSOCIATED PROTEIN"/>
    <property type="match status" value="1"/>
</dbReference>
<accession>A0AAV6UM49</accession>
<feature type="domain" description="Alpha-2-macroglobulin receptor-associated protein" evidence="1">
    <location>
        <begin position="5"/>
        <end position="95"/>
    </location>
</feature>
<sequence length="322" mass="38064">MNTQDSNKLVTLEKPFRMQKLNLIWEKAVKKLPVEKLKLLHTDLKFQDKDELELKRKKSEGQDKNGLKEGLVLASFKAILEKYQLQDDFKALQDAAMVSKPSKPEMPNDAYVKNVFRDKKLNKLWLKAEQQGFSEEQLQTLKEEFEHHQNKIDQYDQMINQVHAKTLEVFAGSQDENLDNTVEHVIQAEVGDKFWKSENPYQILKEKHSQLKSGYEYLNTKIMLDIRNTEFDNPQVNSLWEMAKNASFSPKELESLKNELHHFEHRIRKLKTLTALEMETDDSNMVDEVAFKRQKKLKEYNYKVEKIQKELTSRILQKHIEL</sequence>
<dbReference type="InterPro" id="IPR036744">
    <property type="entry name" value="RAP_sf"/>
</dbReference>
<dbReference type="EMBL" id="JAFNEN010000378">
    <property type="protein sequence ID" value="KAG8184306.1"/>
    <property type="molecule type" value="Genomic_DNA"/>
</dbReference>
<keyword evidence="4" id="KW-1185">Reference proteome</keyword>
<evidence type="ECO:0000259" key="1">
    <source>
        <dbReference type="Pfam" id="PF06400"/>
    </source>
</evidence>
<proteinExistence type="predicted"/>
<dbReference type="InterPro" id="IPR038003">
    <property type="entry name" value="A2-macroglobuin_RAP"/>
</dbReference>
<gene>
    <name evidence="3" type="ORF">JTE90_008990</name>
</gene>
<dbReference type="Pfam" id="PF06400">
    <property type="entry name" value="Alpha-2-MRAP_N"/>
    <property type="match status" value="1"/>
</dbReference>
<evidence type="ECO:0000259" key="2">
    <source>
        <dbReference type="Pfam" id="PF06401"/>
    </source>
</evidence>
<dbReference type="InterPro" id="IPR009066">
    <property type="entry name" value="MG_RAP_rcpt_1"/>
</dbReference>
<dbReference type="GO" id="GO:0048019">
    <property type="term" value="F:receptor antagonist activity"/>
    <property type="evidence" value="ECO:0007669"/>
    <property type="project" value="InterPro"/>
</dbReference>
<evidence type="ECO:0008006" key="5">
    <source>
        <dbReference type="Google" id="ProtNLM"/>
    </source>
</evidence>
<dbReference type="Proteomes" id="UP000827092">
    <property type="component" value="Unassembled WGS sequence"/>
</dbReference>
<dbReference type="GO" id="GO:0048259">
    <property type="term" value="P:regulation of receptor-mediated endocytosis"/>
    <property type="evidence" value="ECO:0007669"/>
    <property type="project" value="TreeGrafter"/>
</dbReference>
<comment type="caution">
    <text evidence="3">The sequence shown here is derived from an EMBL/GenBank/DDBJ whole genome shotgun (WGS) entry which is preliminary data.</text>
</comment>
<reference evidence="3 4" key="1">
    <citation type="journal article" date="2022" name="Nat. Ecol. Evol.">
        <title>A masculinizing supergene underlies an exaggerated male reproductive morph in a spider.</title>
        <authorList>
            <person name="Hendrickx F."/>
            <person name="De Corte Z."/>
            <person name="Sonet G."/>
            <person name="Van Belleghem S.M."/>
            <person name="Kostlbacher S."/>
            <person name="Vangestel C."/>
        </authorList>
    </citation>
    <scope>NUCLEOTIDE SEQUENCE [LARGE SCALE GENOMIC DNA]</scope>
    <source>
        <strain evidence="3">W744_W776</strain>
    </source>
</reference>
<dbReference type="InterPro" id="IPR010483">
    <property type="entry name" value="Alpha_2_MRAP_C"/>
</dbReference>
<dbReference type="SUPFAM" id="SSF47045">
    <property type="entry name" value="RAP domain-like"/>
    <property type="match status" value="3"/>
</dbReference>
<protein>
    <recommendedName>
        <fullName evidence="5">Alpha-2-macroglobulin receptor-associated protein</fullName>
    </recommendedName>
</protein>
<dbReference type="GO" id="GO:0050750">
    <property type="term" value="F:low-density lipoprotein particle receptor binding"/>
    <property type="evidence" value="ECO:0007669"/>
    <property type="project" value="InterPro"/>
</dbReference>
<dbReference type="PANTHER" id="PTHR16560">
    <property type="entry name" value="ALPHA-2-MACROGLOBULIN RECEPTOR-ASSOCIATED PROTEIN"/>
    <property type="match status" value="1"/>
</dbReference>
<dbReference type="Gene3D" id="1.20.81.10">
    <property type="entry name" value="RAP domain"/>
    <property type="match status" value="3"/>
</dbReference>
<organism evidence="3 4">
    <name type="scientific">Oedothorax gibbosus</name>
    <dbReference type="NCBI Taxonomy" id="931172"/>
    <lineage>
        <taxon>Eukaryota</taxon>
        <taxon>Metazoa</taxon>
        <taxon>Ecdysozoa</taxon>
        <taxon>Arthropoda</taxon>
        <taxon>Chelicerata</taxon>
        <taxon>Arachnida</taxon>
        <taxon>Araneae</taxon>
        <taxon>Araneomorphae</taxon>
        <taxon>Entelegynae</taxon>
        <taxon>Araneoidea</taxon>
        <taxon>Linyphiidae</taxon>
        <taxon>Erigoninae</taxon>
        <taxon>Oedothorax</taxon>
    </lineage>
</organism>
<dbReference type="Pfam" id="PF06401">
    <property type="entry name" value="Alpha-2-MRAP_C"/>
    <property type="match status" value="1"/>
</dbReference>
<evidence type="ECO:0000313" key="4">
    <source>
        <dbReference type="Proteomes" id="UP000827092"/>
    </source>
</evidence>
<dbReference type="GO" id="GO:0008201">
    <property type="term" value="F:heparin binding"/>
    <property type="evidence" value="ECO:0007669"/>
    <property type="project" value="InterPro"/>
</dbReference>
<dbReference type="GO" id="GO:0005783">
    <property type="term" value="C:endoplasmic reticulum"/>
    <property type="evidence" value="ECO:0007669"/>
    <property type="project" value="InterPro"/>
</dbReference>
<dbReference type="AlphaFoldDB" id="A0AAV6UM49"/>
<feature type="domain" description="Alpha-2-macroglobulin RAP C-terminal" evidence="2">
    <location>
        <begin position="115"/>
        <end position="322"/>
    </location>
</feature>
<evidence type="ECO:0000313" key="3">
    <source>
        <dbReference type="EMBL" id="KAG8184306.1"/>
    </source>
</evidence>
<name>A0AAV6UM49_9ARAC</name>